<name>A0ABP5D492_9MICO</name>
<gene>
    <name evidence="1" type="ORF">GCM10009777_00440</name>
</gene>
<accession>A0ABP5D492</accession>
<proteinExistence type="predicted"/>
<dbReference type="EMBL" id="BAAAOH010000001">
    <property type="protein sequence ID" value="GAA1972398.1"/>
    <property type="molecule type" value="Genomic_DNA"/>
</dbReference>
<sequence length="59" mass="6346">MTRYEPAIDVGSLTAIDVHVHIEIDDHGHSSLPPDLAEAASKYFKAGGPRPDLDSVAVY</sequence>
<evidence type="ECO:0008006" key="3">
    <source>
        <dbReference type="Google" id="ProtNLM"/>
    </source>
</evidence>
<organism evidence="1 2">
    <name type="scientific">Microbacterium pumilum</name>
    <dbReference type="NCBI Taxonomy" id="344165"/>
    <lineage>
        <taxon>Bacteria</taxon>
        <taxon>Bacillati</taxon>
        <taxon>Actinomycetota</taxon>
        <taxon>Actinomycetes</taxon>
        <taxon>Micrococcales</taxon>
        <taxon>Microbacteriaceae</taxon>
        <taxon>Microbacterium</taxon>
    </lineage>
</organism>
<evidence type="ECO:0000313" key="1">
    <source>
        <dbReference type="EMBL" id="GAA1972398.1"/>
    </source>
</evidence>
<reference evidence="2" key="1">
    <citation type="journal article" date="2019" name="Int. J. Syst. Evol. Microbiol.">
        <title>The Global Catalogue of Microorganisms (GCM) 10K type strain sequencing project: providing services to taxonomists for standard genome sequencing and annotation.</title>
        <authorList>
            <consortium name="The Broad Institute Genomics Platform"/>
            <consortium name="The Broad Institute Genome Sequencing Center for Infectious Disease"/>
            <person name="Wu L."/>
            <person name="Ma J."/>
        </authorList>
    </citation>
    <scope>NUCLEOTIDE SEQUENCE [LARGE SCALE GENOMIC DNA]</scope>
    <source>
        <strain evidence="2">JCM 14902</strain>
    </source>
</reference>
<protein>
    <recommendedName>
        <fullName evidence="3">4-hydroxyphenyl-beta-ketoacyl-CoA hydrolase</fullName>
    </recommendedName>
</protein>
<keyword evidence="2" id="KW-1185">Reference proteome</keyword>
<dbReference type="Proteomes" id="UP001500326">
    <property type="component" value="Unassembled WGS sequence"/>
</dbReference>
<evidence type="ECO:0000313" key="2">
    <source>
        <dbReference type="Proteomes" id="UP001500326"/>
    </source>
</evidence>
<comment type="caution">
    <text evidence="1">The sequence shown here is derived from an EMBL/GenBank/DDBJ whole genome shotgun (WGS) entry which is preliminary data.</text>
</comment>